<proteinExistence type="predicted"/>
<organism evidence="1 2">
    <name type="scientific">Arsenicibacter rosenii</name>
    <dbReference type="NCBI Taxonomy" id="1750698"/>
    <lineage>
        <taxon>Bacteria</taxon>
        <taxon>Pseudomonadati</taxon>
        <taxon>Bacteroidota</taxon>
        <taxon>Cytophagia</taxon>
        <taxon>Cytophagales</taxon>
        <taxon>Spirosomataceae</taxon>
        <taxon>Arsenicibacter</taxon>
    </lineage>
</organism>
<protein>
    <submittedName>
        <fullName evidence="1">Uncharacterized protein</fullName>
    </submittedName>
</protein>
<dbReference type="EMBL" id="MORL01000017">
    <property type="protein sequence ID" value="OIN56880.1"/>
    <property type="molecule type" value="Genomic_DNA"/>
</dbReference>
<gene>
    <name evidence="1" type="ORF">BLX24_22175</name>
</gene>
<name>A0A1S2VEN2_9BACT</name>
<reference evidence="1 2" key="1">
    <citation type="submission" date="2016-10" db="EMBL/GenBank/DDBJ databases">
        <title>Arsenicibacter rosenii gen. nov., sp. nov., an efficient arsenic-methylating bacterium isolated from an arsenic-contaminated paddy soil.</title>
        <authorList>
            <person name="Huang K."/>
        </authorList>
    </citation>
    <scope>NUCLEOTIDE SEQUENCE [LARGE SCALE GENOMIC DNA]</scope>
    <source>
        <strain evidence="1 2">SM-1</strain>
    </source>
</reference>
<evidence type="ECO:0000313" key="1">
    <source>
        <dbReference type="EMBL" id="OIN56880.1"/>
    </source>
</evidence>
<dbReference type="AlphaFoldDB" id="A0A1S2VEN2"/>
<evidence type="ECO:0000313" key="2">
    <source>
        <dbReference type="Proteomes" id="UP000181790"/>
    </source>
</evidence>
<dbReference type="Proteomes" id="UP000181790">
    <property type="component" value="Unassembled WGS sequence"/>
</dbReference>
<sequence>MIMDKKQTTAVGIALGAAALLAGAGYGIYTYIKNKRRQANSAGIESKEGGAGTIGFAGPFAGGFIGNSLVKHTNLYATGENGLIGGGLTRSGVQLAG</sequence>
<comment type="caution">
    <text evidence="1">The sequence shown here is derived from an EMBL/GenBank/DDBJ whole genome shotgun (WGS) entry which is preliminary data.</text>
</comment>
<accession>A0A1S2VEN2</accession>
<keyword evidence="2" id="KW-1185">Reference proteome</keyword>